<protein>
    <recommendedName>
        <fullName evidence="3">PDZ domain-containing protein</fullName>
    </recommendedName>
</protein>
<evidence type="ECO:0000313" key="2">
    <source>
        <dbReference type="EMBL" id="HGQ76726.1"/>
    </source>
</evidence>
<organism evidence="2">
    <name type="scientific">Fervidobacterium pennivorans</name>
    <dbReference type="NCBI Taxonomy" id="93466"/>
    <lineage>
        <taxon>Bacteria</taxon>
        <taxon>Thermotogati</taxon>
        <taxon>Thermotogota</taxon>
        <taxon>Thermotogae</taxon>
        <taxon>Thermotogales</taxon>
        <taxon>Fervidobacteriaceae</taxon>
        <taxon>Fervidobacterium</taxon>
    </lineage>
</organism>
<sequence>MKTGTKLFVIFLISGIVVTLSLSWIIEFYKYQKRLVPLDKVERSFDNAVRTIKETYPSEDREEIARKVLGEYYKYKSNRKKILPIDVFKVIQPALSVVNDQNFRLYPPTEPVYSVLPFTATVVDGRVIVSSSAVKDIIAGDEVLEINGRKISELIDLLLPYTSGENYSIREQQLSSLIQLIPELVDKKKDRIGIFYRQKEYNIKVMSDGAEKTVVVKTMTAMSYTRESVQFPALQTRRPFEFYKEGDIGVFKFGTFSLSGTIYNTYREFLTNTLVYNKDMKVVLLDLRGVASRDFTIFKELFEHFVDERTSVERWISIVNTAYNISVLNKYGVDFEKTTNELLRIKFFHTFEPREPVIKADVWILFDRYTSNAALDFIYTFKKLRKDRTIGEPTLMKINHTTEVDYKFDDSAKTSFMFPTAVISEDTQRDVVLEPDYEIELSTEERINYVKGIEDVMLNKALEIIKERTVKR</sequence>
<reference evidence="2" key="1">
    <citation type="journal article" date="2020" name="mSystems">
        <title>Genome- and Community-Level Interaction Insights into Carbon Utilization and Element Cycling Functions of Hydrothermarchaeota in Hydrothermal Sediment.</title>
        <authorList>
            <person name="Zhou Z."/>
            <person name="Liu Y."/>
            <person name="Xu W."/>
            <person name="Pan J."/>
            <person name="Luo Z.H."/>
            <person name="Li M."/>
        </authorList>
    </citation>
    <scope>NUCLEOTIDE SEQUENCE [LARGE SCALE GENOMIC DNA]</scope>
    <source>
        <strain evidence="2">SpSt-640</strain>
    </source>
</reference>
<gene>
    <name evidence="2" type="ORF">ENU12_02120</name>
</gene>
<proteinExistence type="predicted"/>
<evidence type="ECO:0000256" key="1">
    <source>
        <dbReference type="SAM" id="Phobius"/>
    </source>
</evidence>
<keyword evidence="1" id="KW-0812">Transmembrane</keyword>
<dbReference type="AlphaFoldDB" id="A0A7V4CLZ0"/>
<comment type="caution">
    <text evidence="2">The sequence shown here is derived from an EMBL/GenBank/DDBJ whole genome shotgun (WGS) entry which is preliminary data.</text>
</comment>
<keyword evidence="1" id="KW-1133">Transmembrane helix</keyword>
<dbReference type="Gene3D" id="3.90.226.10">
    <property type="entry name" value="2-enoyl-CoA Hydratase, Chain A, domain 1"/>
    <property type="match status" value="1"/>
</dbReference>
<accession>A0A7V4CLZ0</accession>
<dbReference type="SUPFAM" id="SSF52096">
    <property type="entry name" value="ClpP/crotonase"/>
    <property type="match status" value="1"/>
</dbReference>
<evidence type="ECO:0008006" key="3">
    <source>
        <dbReference type="Google" id="ProtNLM"/>
    </source>
</evidence>
<keyword evidence="1" id="KW-0472">Membrane</keyword>
<feature type="transmembrane region" description="Helical" evidence="1">
    <location>
        <begin position="7"/>
        <end position="26"/>
    </location>
</feature>
<dbReference type="InterPro" id="IPR029045">
    <property type="entry name" value="ClpP/crotonase-like_dom_sf"/>
</dbReference>
<dbReference type="EMBL" id="DTBH01000051">
    <property type="protein sequence ID" value="HGQ76726.1"/>
    <property type="molecule type" value="Genomic_DNA"/>
</dbReference>
<name>A0A7V4CLZ0_FERPE</name>